<evidence type="ECO:0000313" key="5">
    <source>
        <dbReference type="Proteomes" id="UP000027195"/>
    </source>
</evidence>
<reference evidence="5" key="1">
    <citation type="journal article" date="2014" name="Proc. Natl. Acad. Sci. U.S.A.">
        <title>Extensive sampling of basidiomycete genomes demonstrates inadequacy of the white-rot/brown-rot paradigm for wood decay fungi.</title>
        <authorList>
            <person name="Riley R."/>
            <person name="Salamov A.A."/>
            <person name="Brown D.W."/>
            <person name="Nagy L.G."/>
            <person name="Floudas D."/>
            <person name="Held B.W."/>
            <person name="Levasseur A."/>
            <person name="Lombard V."/>
            <person name="Morin E."/>
            <person name="Otillar R."/>
            <person name="Lindquist E.A."/>
            <person name="Sun H."/>
            <person name="LaButti K.M."/>
            <person name="Schmutz J."/>
            <person name="Jabbour D."/>
            <person name="Luo H."/>
            <person name="Baker S.E."/>
            <person name="Pisabarro A.G."/>
            <person name="Walton J.D."/>
            <person name="Blanchette R.A."/>
            <person name="Henrissat B."/>
            <person name="Martin F."/>
            <person name="Cullen D."/>
            <person name="Hibbett D.S."/>
            <person name="Grigoriev I.V."/>
        </authorList>
    </citation>
    <scope>NUCLEOTIDE SEQUENCE [LARGE SCALE GENOMIC DNA]</scope>
    <source>
        <strain evidence="5">FD-172 SS1</strain>
    </source>
</reference>
<feature type="compositionally biased region" description="Polar residues" evidence="1">
    <location>
        <begin position="40"/>
        <end position="55"/>
    </location>
</feature>
<dbReference type="InterPro" id="IPR053183">
    <property type="entry name" value="ASL1"/>
</dbReference>
<dbReference type="OrthoDB" id="5959761at2759"/>
<sequence length="319" mass="35366">MRRLAALLFAILTAALPAPNYTTGIAVQSKPAACELDEPCSQSTNRPASDPSSVSHHPLDTSERKVENSLVGKCGLLWPNGDDPALQYFATPNCTNMYTWTPYCPQSAKTYNITCHPMFWGANAEGQIVGVVSNSSSPYVMGFNEPDLAGQAGLSPSDAAAMWNRTMLPFKTLGKKLVSPATTNAPEGMDWMDDFFAACGGNDMCGVDVIAVHWYSTDFGYFQSYVNSWKKYNKPIWVTEMACQDFSGNNQQCTLDQVFDLMEQALAWMEQDPQIEAYYWFGAFRNLTNVNPLNALMYPQTDPQHNGRPTDLGLYYINN</sequence>
<dbReference type="STRING" id="930990.A0A067MT94"/>
<dbReference type="AlphaFoldDB" id="A0A067MT94"/>
<dbReference type="InParanoid" id="A0A067MT94"/>
<dbReference type="Proteomes" id="UP000027195">
    <property type="component" value="Unassembled WGS sequence"/>
</dbReference>
<dbReference type="Pfam" id="PF11790">
    <property type="entry name" value="Glyco_hydro_cc"/>
    <property type="match status" value="1"/>
</dbReference>
<dbReference type="InterPro" id="IPR017853">
    <property type="entry name" value="GH"/>
</dbReference>
<evidence type="ECO:0000259" key="3">
    <source>
        <dbReference type="Pfam" id="PF11790"/>
    </source>
</evidence>
<dbReference type="PANTHER" id="PTHR34154">
    <property type="entry name" value="ALKALI-SENSITIVE LINKAGE PROTEIN 1"/>
    <property type="match status" value="1"/>
</dbReference>
<feature type="signal peptide" evidence="2">
    <location>
        <begin position="1"/>
        <end position="17"/>
    </location>
</feature>
<dbReference type="GO" id="GO:0016787">
    <property type="term" value="F:hydrolase activity"/>
    <property type="evidence" value="ECO:0007669"/>
    <property type="project" value="UniProtKB-KW"/>
</dbReference>
<proteinExistence type="predicted"/>
<dbReference type="GO" id="GO:0071966">
    <property type="term" value="P:fungal-type cell wall polysaccharide metabolic process"/>
    <property type="evidence" value="ECO:0007669"/>
    <property type="project" value="TreeGrafter"/>
</dbReference>
<keyword evidence="4" id="KW-0378">Hydrolase</keyword>
<evidence type="ECO:0000256" key="1">
    <source>
        <dbReference type="SAM" id="MobiDB-lite"/>
    </source>
</evidence>
<gene>
    <name evidence="4" type="ORF">BOTBODRAFT_159252</name>
</gene>
<dbReference type="PANTHER" id="PTHR34154:SF3">
    <property type="entry name" value="ALKALI-SENSITIVE LINKAGE PROTEIN 1"/>
    <property type="match status" value="1"/>
</dbReference>
<dbReference type="EMBL" id="KL198036">
    <property type="protein sequence ID" value="KDQ14791.1"/>
    <property type="molecule type" value="Genomic_DNA"/>
</dbReference>
<feature type="chain" id="PRO_5001641535" evidence="2">
    <location>
        <begin position="18"/>
        <end position="319"/>
    </location>
</feature>
<keyword evidence="5" id="KW-1185">Reference proteome</keyword>
<dbReference type="Gene3D" id="3.20.20.80">
    <property type="entry name" value="Glycosidases"/>
    <property type="match status" value="1"/>
</dbReference>
<protein>
    <submittedName>
        <fullName evidence="4">Glycoside hydrolase family 128 protein</fullName>
    </submittedName>
</protein>
<feature type="region of interest" description="Disordered" evidence="1">
    <location>
        <begin position="38"/>
        <end position="64"/>
    </location>
</feature>
<evidence type="ECO:0000313" key="4">
    <source>
        <dbReference type="EMBL" id="KDQ14791.1"/>
    </source>
</evidence>
<dbReference type="GO" id="GO:0009277">
    <property type="term" value="C:fungal-type cell wall"/>
    <property type="evidence" value="ECO:0007669"/>
    <property type="project" value="TreeGrafter"/>
</dbReference>
<evidence type="ECO:0000256" key="2">
    <source>
        <dbReference type="SAM" id="SignalP"/>
    </source>
</evidence>
<dbReference type="InterPro" id="IPR024655">
    <property type="entry name" value="Asl1_glyco_hydro_catalytic"/>
</dbReference>
<name>A0A067MT94_BOTB1</name>
<accession>A0A067MT94</accession>
<keyword evidence="2" id="KW-0732">Signal</keyword>
<organism evidence="4 5">
    <name type="scientific">Botryobasidium botryosum (strain FD-172 SS1)</name>
    <dbReference type="NCBI Taxonomy" id="930990"/>
    <lineage>
        <taxon>Eukaryota</taxon>
        <taxon>Fungi</taxon>
        <taxon>Dikarya</taxon>
        <taxon>Basidiomycota</taxon>
        <taxon>Agaricomycotina</taxon>
        <taxon>Agaricomycetes</taxon>
        <taxon>Cantharellales</taxon>
        <taxon>Botryobasidiaceae</taxon>
        <taxon>Botryobasidium</taxon>
    </lineage>
</organism>
<dbReference type="HOGENOM" id="CLU_040908_0_1_1"/>
<dbReference type="SUPFAM" id="SSF51445">
    <property type="entry name" value="(Trans)glycosidases"/>
    <property type="match status" value="1"/>
</dbReference>
<feature type="domain" description="Asl1-like glycosyl hydrolase catalytic" evidence="3">
    <location>
        <begin position="75"/>
        <end position="316"/>
    </location>
</feature>